<gene>
    <name evidence="1" type="ORF">SAMN06265370_102151</name>
</gene>
<evidence type="ECO:0000313" key="1">
    <source>
        <dbReference type="EMBL" id="SNR33569.1"/>
    </source>
</evidence>
<evidence type="ECO:0000313" key="2">
    <source>
        <dbReference type="Proteomes" id="UP000198417"/>
    </source>
</evidence>
<dbReference type="RefSeq" id="WP_089269117.1">
    <property type="nucleotide sequence ID" value="NZ_FZNN01000002.1"/>
</dbReference>
<protein>
    <submittedName>
        <fullName evidence="1">Uncharacterized protein</fullName>
    </submittedName>
</protein>
<sequence length="202" mass="22576">MSRQIRSLIVDRSSVEGFTPKALAFNTPTWRNRDAYAKLRETADFRAVSDKLFDRLDAQLDAKIGTTPDATDRMDLVVFQGKNFGLAPVFDRIGDNFLSAEVYRSRVLAFRAASLRVGHKTVFAVDYDALGPADRALPKLTHLRKMNPLLTVVLLSERFHRDDLSGKREGIADASVRLPASASSIMRGIGYAVNNARRRHDL</sequence>
<reference evidence="1 2" key="1">
    <citation type="submission" date="2017-06" db="EMBL/GenBank/DDBJ databases">
        <authorList>
            <person name="Kim H.J."/>
            <person name="Triplett B.A."/>
        </authorList>
    </citation>
    <scope>NUCLEOTIDE SEQUENCE [LARGE SCALE GENOMIC DNA]</scope>
    <source>
        <strain evidence="1 2">DSM 29052</strain>
    </source>
</reference>
<name>A0A238VJ82_9RHOB</name>
<organism evidence="1 2">
    <name type="scientific">Puniceibacterium sediminis</name>
    <dbReference type="NCBI Taxonomy" id="1608407"/>
    <lineage>
        <taxon>Bacteria</taxon>
        <taxon>Pseudomonadati</taxon>
        <taxon>Pseudomonadota</taxon>
        <taxon>Alphaproteobacteria</taxon>
        <taxon>Rhodobacterales</taxon>
        <taxon>Paracoccaceae</taxon>
        <taxon>Puniceibacterium</taxon>
    </lineage>
</organism>
<proteinExistence type="predicted"/>
<dbReference type="OrthoDB" id="7850174at2"/>
<keyword evidence="2" id="KW-1185">Reference proteome</keyword>
<dbReference type="EMBL" id="FZNN01000002">
    <property type="protein sequence ID" value="SNR33569.1"/>
    <property type="molecule type" value="Genomic_DNA"/>
</dbReference>
<dbReference type="AlphaFoldDB" id="A0A238VJ82"/>
<accession>A0A238VJ82</accession>
<dbReference type="Proteomes" id="UP000198417">
    <property type="component" value="Unassembled WGS sequence"/>
</dbReference>